<keyword evidence="1" id="KW-1133">Transmembrane helix</keyword>
<feature type="transmembrane region" description="Helical" evidence="1">
    <location>
        <begin position="170"/>
        <end position="189"/>
    </location>
</feature>
<comment type="caution">
    <text evidence="2">The sequence shown here is derived from an EMBL/GenBank/DDBJ whole genome shotgun (WGS) entry which is preliminary data.</text>
</comment>
<protein>
    <submittedName>
        <fullName evidence="2">Uncharacterized protein</fullName>
    </submittedName>
</protein>
<dbReference type="OrthoDB" id="434092at2759"/>
<dbReference type="Proteomes" id="UP000777438">
    <property type="component" value="Unassembled WGS sequence"/>
</dbReference>
<evidence type="ECO:0000313" key="3">
    <source>
        <dbReference type="Proteomes" id="UP000777438"/>
    </source>
</evidence>
<dbReference type="AlphaFoldDB" id="A0A9P9AT57"/>
<keyword evidence="3" id="KW-1185">Reference proteome</keyword>
<proteinExistence type="predicted"/>
<gene>
    <name evidence="2" type="ORF">B0T10DRAFT_257328</name>
</gene>
<dbReference type="EMBL" id="JAGPYM010000005">
    <property type="protein sequence ID" value="KAH6894575.1"/>
    <property type="molecule type" value="Genomic_DNA"/>
</dbReference>
<keyword evidence="1" id="KW-0812">Transmembrane</keyword>
<accession>A0A9P9AT57</accession>
<name>A0A9P9AT57_9HYPO</name>
<sequence length="197" mass="22524">MRDFEILVAQTIGFLSLWAVIDRHVRQHGPIPQARTFTLVNSWFYSAVSFVLFCLIMSPSHEATVRHLFHASKFYEYVDVLGVRAGGGDVDLHFGFHHLTTPYLSYVRVVLHSQGWRVLASLNTLHHGFMYAYFGGAVFLRRVLVVTGSAQLVVGICGEIVLLRRIESKVMWPHVVGLSLLSAYLVLWVRDVRMRRR</sequence>
<evidence type="ECO:0000256" key="1">
    <source>
        <dbReference type="SAM" id="Phobius"/>
    </source>
</evidence>
<organism evidence="2 3">
    <name type="scientific">Thelonectria olida</name>
    <dbReference type="NCBI Taxonomy" id="1576542"/>
    <lineage>
        <taxon>Eukaryota</taxon>
        <taxon>Fungi</taxon>
        <taxon>Dikarya</taxon>
        <taxon>Ascomycota</taxon>
        <taxon>Pezizomycotina</taxon>
        <taxon>Sordariomycetes</taxon>
        <taxon>Hypocreomycetidae</taxon>
        <taxon>Hypocreales</taxon>
        <taxon>Nectriaceae</taxon>
        <taxon>Thelonectria</taxon>
    </lineage>
</organism>
<evidence type="ECO:0000313" key="2">
    <source>
        <dbReference type="EMBL" id="KAH6894575.1"/>
    </source>
</evidence>
<keyword evidence="1" id="KW-0472">Membrane</keyword>
<reference evidence="2 3" key="1">
    <citation type="journal article" date="2021" name="Nat. Commun.">
        <title>Genetic determinants of endophytism in the Arabidopsis root mycobiome.</title>
        <authorList>
            <person name="Mesny F."/>
            <person name="Miyauchi S."/>
            <person name="Thiergart T."/>
            <person name="Pickel B."/>
            <person name="Atanasova L."/>
            <person name="Karlsson M."/>
            <person name="Huettel B."/>
            <person name="Barry K.W."/>
            <person name="Haridas S."/>
            <person name="Chen C."/>
            <person name="Bauer D."/>
            <person name="Andreopoulos W."/>
            <person name="Pangilinan J."/>
            <person name="LaButti K."/>
            <person name="Riley R."/>
            <person name="Lipzen A."/>
            <person name="Clum A."/>
            <person name="Drula E."/>
            <person name="Henrissat B."/>
            <person name="Kohler A."/>
            <person name="Grigoriev I.V."/>
            <person name="Martin F.M."/>
            <person name="Hacquard S."/>
        </authorList>
    </citation>
    <scope>NUCLEOTIDE SEQUENCE [LARGE SCALE GENOMIC DNA]</scope>
    <source>
        <strain evidence="2 3">MPI-CAGE-CH-0241</strain>
    </source>
</reference>